<feature type="region of interest" description="Disordered" evidence="15">
    <location>
        <begin position="396"/>
        <end position="415"/>
    </location>
</feature>
<dbReference type="eggNOG" id="KOG0788">
    <property type="taxonomic scope" value="Eukaryota"/>
</dbReference>
<keyword evidence="10" id="KW-0865">Zymogen</keyword>
<comment type="catalytic activity">
    <reaction evidence="14">
        <text>S-adenosyl-L-methionine + H(+) = S-adenosyl 3-(methylsulfanyl)propylamine + CO2</text>
        <dbReference type="Rhea" id="RHEA:15981"/>
        <dbReference type="ChEBI" id="CHEBI:15378"/>
        <dbReference type="ChEBI" id="CHEBI:16526"/>
        <dbReference type="ChEBI" id="CHEBI:57443"/>
        <dbReference type="ChEBI" id="CHEBI:59789"/>
        <dbReference type="EC" id="4.1.1.50"/>
    </reaction>
</comment>
<evidence type="ECO:0000256" key="8">
    <source>
        <dbReference type="ARBA" id="ARBA00023066"/>
    </source>
</evidence>
<keyword evidence="12" id="KW-0704">Schiff base</keyword>
<dbReference type="NCBIfam" id="TIGR00535">
    <property type="entry name" value="SAM_DCase"/>
    <property type="match status" value="1"/>
</dbReference>
<dbReference type="Pfam" id="PF01536">
    <property type="entry name" value="SAM_decarbox"/>
    <property type="match status" value="1"/>
</dbReference>
<dbReference type="GO" id="GO:0005829">
    <property type="term" value="C:cytosol"/>
    <property type="evidence" value="ECO:0007669"/>
    <property type="project" value="TreeGrafter"/>
</dbReference>
<comment type="cofactor">
    <cofactor evidence="1">
        <name>pyruvate</name>
        <dbReference type="ChEBI" id="CHEBI:15361"/>
    </cofactor>
</comment>
<evidence type="ECO:0000256" key="6">
    <source>
        <dbReference type="ARBA" id="ARBA00022793"/>
    </source>
</evidence>
<evidence type="ECO:0000256" key="2">
    <source>
        <dbReference type="ARBA" id="ARBA00004911"/>
    </source>
</evidence>
<dbReference type="GO" id="GO:0008295">
    <property type="term" value="P:spermidine biosynthetic process"/>
    <property type="evidence" value="ECO:0007669"/>
    <property type="project" value="UniProtKB-KW"/>
</dbReference>
<dbReference type="UniPathway" id="UPA00331">
    <property type="reaction ID" value="UER00451"/>
</dbReference>
<reference evidence="16" key="1">
    <citation type="submission" date="2017-04" db="EMBL/GenBank/DDBJ databases">
        <title>Population genomics of picophytoplankton unveils novel chromosome hypervariability.</title>
        <authorList>
            <consortium name="DOE Joint Genome Institute"/>
            <person name="Blanc-Mathieu R."/>
            <person name="Krasovec M."/>
            <person name="Hebrard M."/>
            <person name="Yau S."/>
            <person name="Desgranges E."/>
            <person name="Martin J."/>
            <person name="Schackwitz W."/>
            <person name="Kuo A."/>
            <person name="Salin G."/>
            <person name="Donnadieu C."/>
            <person name="Desdevises Y."/>
            <person name="Sanchez-Ferandin S."/>
            <person name="Moreau H."/>
            <person name="Rivals E."/>
            <person name="Grigoriev I.V."/>
            <person name="Grimsley N."/>
            <person name="Eyre-Walker A."/>
            <person name="Piganeau G."/>
        </authorList>
    </citation>
    <scope>NUCLEOTIDE SEQUENCE [LARGE SCALE GENOMIC DNA]</scope>
    <source>
        <strain evidence="16">RCC 1115</strain>
    </source>
</reference>
<dbReference type="Gene3D" id="3.30.360.50">
    <property type="entry name" value="S-adenosylmethionine decarboxylase"/>
    <property type="match status" value="1"/>
</dbReference>
<feature type="compositionally biased region" description="Basic and acidic residues" evidence="15">
    <location>
        <begin position="406"/>
        <end position="415"/>
    </location>
</feature>
<dbReference type="EMBL" id="KZ155784">
    <property type="protein sequence ID" value="OUS46199.1"/>
    <property type="molecule type" value="Genomic_DNA"/>
</dbReference>
<dbReference type="PROSITE" id="PS01336">
    <property type="entry name" value="ADOMETDC"/>
    <property type="match status" value="1"/>
</dbReference>
<evidence type="ECO:0000256" key="13">
    <source>
        <dbReference type="ARBA" id="ARBA00023317"/>
    </source>
</evidence>
<keyword evidence="6" id="KW-0210">Decarboxylase</keyword>
<name>A0A1Y5I9G0_OSTTA</name>
<evidence type="ECO:0000256" key="10">
    <source>
        <dbReference type="ARBA" id="ARBA00023145"/>
    </source>
</evidence>
<proteinExistence type="inferred from homology"/>
<keyword evidence="8" id="KW-0745">Spermidine biosynthesis</keyword>
<evidence type="ECO:0000256" key="5">
    <source>
        <dbReference type="ARBA" id="ARBA00022691"/>
    </source>
</evidence>
<evidence type="ECO:0000256" key="12">
    <source>
        <dbReference type="ARBA" id="ARBA00023270"/>
    </source>
</evidence>
<protein>
    <recommendedName>
        <fullName evidence="4">adenosylmethionine decarboxylase</fullName>
        <ecNumber evidence="4">4.1.1.50</ecNumber>
    </recommendedName>
</protein>
<evidence type="ECO:0000256" key="11">
    <source>
        <dbReference type="ARBA" id="ARBA00023239"/>
    </source>
</evidence>
<keyword evidence="11" id="KW-0456">Lyase</keyword>
<dbReference type="PANTHER" id="PTHR11570">
    <property type="entry name" value="S-ADENOSYLMETHIONINE DECARBOXYLASE"/>
    <property type="match status" value="1"/>
</dbReference>
<comment type="pathway">
    <text evidence="2">Amine and polyamine biosynthesis; S-adenosylmethioninamine biosynthesis; S-adenosylmethioninamine from S-adenosyl-L-methionine: step 1/1.</text>
</comment>
<dbReference type="PANTHER" id="PTHR11570:SF0">
    <property type="entry name" value="S-ADENOSYLMETHIONINE DECARBOXYLASE PROENZYME"/>
    <property type="match status" value="1"/>
</dbReference>
<evidence type="ECO:0000256" key="7">
    <source>
        <dbReference type="ARBA" id="ARBA00022813"/>
    </source>
</evidence>
<keyword evidence="5" id="KW-0949">S-adenosyl-L-methionine</keyword>
<evidence type="ECO:0000256" key="4">
    <source>
        <dbReference type="ARBA" id="ARBA00012357"/>
    </source>
</evidence>
<evidence type="ECO:0000256" key="14">
    <source>
        <dbReference type="ARBA" id="ARBA00048112"/>
    </source>
</evidence>
<organism evidence="16">
    <name type="scientific">Ostreococcus tauri</name>
    <name type="common">Marine green alga</name>
    <dbReference type="NCBI Taxonomy" id="70448"/>
    <lineage>
        <taxon>Eukaryota</taxon>
        <taxon>Viridiplantae</taxon>
        <taxon>Chlorophyta</taxon>
        <taxon>Mamiellophyceae</taxon>
        <taxon>Mamiellales</taxon>
        <taxon>Bathycoccaceae</taxon>
        <taxon>Ostreococcus</taxon>
    </lineage>
</organism>
<dbReference type="GO" id="GO:0004014">
    <property type="term" value="F:adenosylmethionine decarboxylase activity"/>
    <property type="evidence" value="ECO:0007669"/>
    <property type="project" value="UniProtKB-EC"/>
</dbReference>
<evidence type="ECO:0000256" key="15">
    <source>
        <dbReference type="SAM" id="MobiDB-lite"/>
    </source>
</evidence>
<gene>
    <name evidence="16" type="ORF">BE221DRAFT_74701</name>
</gene>
<evidence type="ECO:0000256" key="3">
    <source>
        <dbReference type="ARBA" id="ARBA00008466"/>
    </source>
</evidence>
<keyword evidence="9" id="KW-0620">Polyamine biosynthesis</keyword>
<dbReference type="InterPro" id="IPR016067">
    <property type="entry name" value="S-AdoMet_deCO2ase_core"/>
</dbReference>
<evidence type="ECO:0000256" key="1">
    <source>
        <dbReference type="ARBA" id="ARBA00001928"/>
    </source>
</evidence>
<evidence type="ECO:0000256" key="9">
    <source>
        <dbReference type="ARBA" id="ARBA00023115"/>
    </source>
</evidence>
<keyword evidence="7" id="KW-0068">Autocatalytic cleavage</keyword>
<dbReference type="InterPro" id="IPR048283">
    <property type="entry name" value="AdoMetDC-like"/>
</dbReference>
<comment type="similarity">
    <text evidence="3">Belongs to the eukaryotic AdoMetDC family.</text>
</comment>
<keyword evidence="13" id="KW-0670">Pyruvate</keyword>
<dbReference type="SUPFAM" id="SSF56276">
    <property type="entry name" value="S-adenosylmethionine decarboxylase"/>
    <property type="match status" value="1"/>
</dbReference>
<sequence length="415" mass="46022">MVAQTASVTMVDGLYPSPHFEGAEKRIEIDFHLNKENPRGLREITRTQLDECMTAARCEIVSVRTNVKFDAYVLSESSLFVFPTKLVLKTCGTTHLLAGVPAILKYAKEVGMEPRRVKFTRSSFDKPDLQPALHASFDDEVDFLEKHFGGLSIEGGSSYILGSKLKGVQWHVYVAGDACPVQDARPKASLEVCMTQLNREHCDEHFYRTDKFVSSAQTTTDSGIRSIFEEFDIDDYVFEPCGYSMNGLNEQGSIDGQYSTIHITPEEGFSYASCELSNVECEDLDAFAYVRKVANVFKPGKMIFAISVDGLNAAEVANDVLGNGSFIPGYTRVQATRQEFDVEGVVAYFTYEHNDRLRQSFSMPNLAGGTSFTSSHPFSFADAKMALDRPATPSCVMEFPESSAESSDHTSEEEI</sequence>
<dbReference type="Gene3D" id="3.60.90.10">
    <property type="entry name" value="S-adenosylmethionine decarboxylase"/>
    <property type="match status" value="1"/>
</dbReference>
<accession>A0A1Y5I9G0</accession>
<dbReference type="InterPro" id="IPR001985">
    <property type="entry name" value="S-AdoMet_decarboxylase_euk"/>
</dbReference>
<dbReference type="AlphaFoldDB" id="A0A1Y5I9G0"/>
<dbReference type="EC" id="4.1.1.50" evidence="4"/>
<dbReference type="Proteomes" id="UP000195557">
    <property type="component" value="Unassembled WGS sequence"/>
</dbReference>
<dbReference type="InterPro" id="IPR018166">
    <property type="entry name" value="S-AdoMet_deCO2ase_CS"/>
</dbReference>
<dbReference type="GO" id="GO:0006597">
    <property type="term" value="P:spermine biosynthetic process"/>
    <property type="evidence" value="ECO:0007669"/>
    <property type="project" value="InterPro"/>
</dbReference>
<evidence type="ECO:0000313" key="16">
    <source>
        <dbReference type="EMBL" id="OUS46199.1"/>
    </source>
</evidence>